<keyword evidence="2" id="KW-1185">Reference proteome</keyword>
<reference evidence="2" key="1">
    <citation type="submission" date="2013-01" db="EMBL/GenBank/DDBJ databases">
        <title>Draft Genome Sequence of a Mulberry Tree, Morus notabilis C.K. Schneid.</title>
        <authorList>
            <person name="He N."/>
            <person name="Zhao S."/>
        </authorList>
    </citation>
    <scope>NUCLEOTIDE SEQUENCE</scope>
</reference>
<organism evidence="1 2">
    <name type="scientific">Morus notabilis</name>
    <dbReference type="NCBI Taxonomy" id="981085"/>
    <lineage>
        <taxon>Eukaryota</taxon>
        <taxon>Viridiplantae</taxon>
        <taxon>Streptophyta</taxon>
        <taxon>Embryophyta</taxon>
        <taxon>Tracheophyta</taxon>
        <taxon>Spermatophyta</taxon>
        <taxon>Magnoliopsida</taxon>
        <taxon>eudicotyledons</taxon>
        <taxon>Gunneridae</taxon>
        <taxon>Pentapetalae</taxon>
        <taxon>rosids</taxon>
        <taxon>fabids</taxon>
        <taxon>Rosales</taxon>
        <taxon>Moraceae</taxon>
        <taxon>Moreae</taxon>
        <taxon>Morus</taxon>
    </lineage>
</organism>
<proteinExistence type="predicted"/>
<protein>
    <submittedName>
        <fullName evidence="1">Uncharacterized protein</fullName>
    </submittedName>
</protein>
<name>W9RIE5_9ROSA</name>
<accession>W9RIE5</accession>
<evidence type="ECO:0000313" key="1">
    <source>
        <dbReference type="EMBL" id="EXB75411.1"/>
    </source>
</evidence>
<sequence>MGNHIKRIRDSLAWIQETGSESLSISGSGSGGGNFNELMAYLSKGLVVDDTAESFDLVQWCRARD</sequence>
<dbReference type="Proteomes" id="UP000030645">
    <property type="component" value="Unassembled WGS sequence"/>
</dbReference>
<gene>
    <name evidence="1" type="ORF">L484_000279</name>
</gene>
<evidence type="ECO:0000313" key="2">
    <source>
        <dbReference type="Proteomes" id="UP000030645"/>
    </source>
</evidence>
<dbReference type="AlphaFoldDB" id="W9RIE5"/>
<dbReference type="EMBL" id="KE344679">
    <property type="protein sequence ID" value="EXB75411.1"/>
    <property type="molecule type" value="Genomic_DNA"/>
</dbReference>